<dbReference type="GO" id="GO:0009279">
    <property type="term" value="C:cell outer membrane"/>
    <property type="evidence" value="ECO:0007669"/>
    <property type="project" value="InterPro"/>
</dbReference>
<dbReference type="SFLD" id="SFLDS00003">
    <property type="entry name" value="Haloacid_Dehalogenase"/>
    <property type="match status" value="1"/>
</dbReference>
<dbReference type="Gene3D" id="3.40.50.1000">
    <property type="entry name" value="HAD superfamily/HAD-like"/>
    <property type="match status" value="1"/>
</dbReference>
<keyword evidence="4" id="KW-1185">Reference proteome</keyword>
<reference evidence="3 4" key="1">
    <citation type="submission" date="2018-10" db="EMBL/GenBank/DDBJ databases">
        <title>Phylogenomics of Brevibacillus.</title>
        <authorList>
            <person name="Dunlap C."/>
        </authorList>
    </citation>
    <scope>NUCLEOTIDE SEQUENCE [LARGE SCALE GENOMIC DNA]</scope>
    <source>
        <strain evidence="3 4">JCM 15716</strain>
    </source>
</reference>
<dbReference type="InterPro" id="IPR006423">
    <property type="entry name" value="Lipo_e_P4"/>
</dbReference>
<dbReference type="Proteomes" id="UP000271031">
    <property type="component" value="Unassembled WGS sequence"/>
</dbReference>
<dbReference type="InterPro" id="IPR005519">
    <property type="entry name" value="Acid_phosphat_B-like"/>
</dbReference>
<evidence type="ECO:0000256" key="2">
    <source>
        <dbReference type="SAM" id="SignalP"/>
    </source>
</evidence>
<dbReference type="SUPFAM" id="SSF56784">
    <property type="entry name" value="HAD-like"/>
    <property type="match status" value="1"/>
</dbReference>
<comment type="caution">
    <text evidence="3">The sequence shown here is derived from an EMBL/GenBank/DDBJ whole genome shotgun (WGS) entry which is preliminary data.</text>
</comment>
<organism evidence="3 4">
    <name type="scientific">Brevibacillus fluminis</name>
    <dbReference type="NCBI Taxonomy" id="511487"/>
    <lineage>
        <taxon>Bacteria</taxon>
        <taxon>Bacillati</taxon>
        <taxon>Bacillota</taxon>
        <taxon>Bacilli</taxon>
        <taxon>Bacillales</taxon>
        <taxon>Paenibacillaceae</taxon>
        <taxon>Brevibacillus</taxon>
    </lineage>
</organism>
<dbReference type="PANTHER" id="PTHR31284:SF10">
    <property type="entry name" value="ACID PHOSPHATASE-LIKE PROTEIN"/>
    <property type="match status" value="1"/>
</dbReference>
<dbReference type="InterPro" id="IPR036412">
    <property type="entry name" value="HAD-like_sf"/>
</dbReference>
<dbReference type="AlphaFoldDB" id="A0A3M8CVX7"/>
<dbReference type="RefSeq" id="WP_122921362.1">
    <property type="nucleotide sequence ID" value="NZ_RHHQ01000028.1"/>
</dbReference>
<evidence type="ECO:0000313" key="3">
    <source>
        <dbReference type="EMBL" id="RNB79511.1"/>
    </source>
</evidence>
<keyword evidence="3" id="KW-0449">Lipoprotein</keyword>
<dbReference type="SFLD" id="SFLDG01125">
    <property type="entry name" value="C1.1:_Acid_Phosphatase_Like"/>
    <property type="match status" value="1"/>
</dbReference>
<dbReference type="PIRSF" id="PIRSF019271">
    <property type="entry name" value="Acid_Ptase_C"/>
    <property type="match status" value="1"/>
</dbReference>
<feature type="signal peptide" evidence="2">
    <location>
        <begin position="1"/>
        <end position="25"/>
    </location>
</feature>
<gene>
    <name evidence="3" type="ORF">EDM56_28710</name>
</gene>
<keyword evidence="1 2" id="KW-0732">Signal</keyword>
<dbReference type="EMBL" id="RHHQ01000028">
    <property type="protein sequence ID" value="RNB79511.1"/>
    <property type="molecule type" value="Genomic_DNA"/>
</dbReference>
<proteinExistence type="predicted"/>
<dbReference type="CDD" id="cd07534">
    <property type="entry name" value="HAD_CAP"/>
    <property type="match status" value="1"/>
</dbReference>
<protein>
    <submittedName>
        <fullName evidence="3">5'-nucleotidase, lipoprotein e(P4) family</fullName>
    </submittedName>
</protein>
<evidence type="ECO:0000313" key="4">
    <source>
        <dbReference type="Proteomes" id="UP000271031"/>
    </source>
</evidence>
<dbReference type="PANTHER" id="PTHR31284">
    <property type="entry name" value="ACID PHOSPHATASE-LIKE PROTEIN"/>
    <property type="match status" value="1"/>
</dbReference>
<accession>A0A3M8CVX7</accession>
<name>A0A3M8CVX7_9BACL</name>
<feature type="chain" id="PRO_5018215099" evidence="2">
    <location>
        <begin position="26"/>
        <end position="286"/>
    </location>
</feature>
<evidence type="ECO:0000256" key="1">
    <source>
        <dbReference type="ARBA" id="ARBA00022729"/>
    </source>
</evidence>
<dbReference type="InterPro" id="IPR023214">
    <property type="entry name" value="HAD_sf"/>
</dbReference>
<dbReference type="NCBIfam" id="TIGR01533">
    <property type="entry name" value="lipo_e_P4"/>
    <property type="match status" value="1"/>
</dbReference>
<dbReference type="Pfam" id="PF03767">
    <property type="entry name" value="Acid_phosphat_B"/>
    <property type="match status" value="1"/>
</dbReference>
<sequence>MRNRPFAVIALFAAFLLLIPSPLLAAHAPHARVPARPDPSDELMNQSVMAYTWFQTSAEARALYYQAFALADMMLEKDLADRSVTKKRAVIVDIDETLLDNSPYNVAQLENGSGTEALSWDEWVKLAQARALPGAVDFLTKAHKRGVDIYYVSNRSVDQTDSTIRNLQAAGFPQARASHLLLSNGESSKELRRQQIERDHHIVLLMGDNLSDFAQIFDRRSMADRSKAVDMLKEKFGHSFIVLPNPMYGDWEYALYNYRQLSPEQKLEARKKALSPSPSPVRQLAQ</sequence>
<dbReference type="OrthoDB" id="395856at2"/>